<accession>A0A1R3WIM1</accession>
<evidence type="ECO:0000313" key="3">
    <source>
        <dbReference type="EMBL" id="SIT77702.1"/>
    </source>
</evidence>
<gene>
    <name evidence="3" type="ORF">SAMN05444128_0527</name>
</gene>
<dbReference type="EMBL" id="FTPP01000001">
    <property type="protein sequence ID" value="SIT77702.1"/>
    <property type="molecule type" value="Genomic_DNA"/>
</dbReference>
<proteinExistence type="predicted"/>
<dbReference type="OrthoDB" id="9773582at2"/>
<organism evidence="3 4">
    <name type="scientific">Pontibacter indicus</name>
    <dbReference type="NCBI Taxonomy" id="1317125"/>
    <lineage>
        <taxon>Bacteria</taxon>
        <taxon>Pseudomonadati</taxon>
        <taxon>Bacteroidota</taxon>
        <taxon>Cytophagia</taxon>
        <taxon>Cytophagales</taxon>
        <taxon>Hymenobacteraceae</taxon>
        <taxon>Pontibacter</taxon>
    </lineage>
</organism>
<dbReference type="PANTHER" id="PTHR14969:SF13">
    <property type="entry name" value="AT30094P"/>
    <property type="match status" value="1"/>
</dbReference>
<dbReference type="STRING" id="1317125.SAMN05444128_0527"/>
<sequence>MANPKNTVFRNRVRLLLLGMILLGYQRVEAQNLPVQPDSLADKDFLKTEHVPQGIDILATPKRTGLSPLAKGAAILVAGTGIWTATFALADEPLQQYTQRHRSTAADKISDVVQPLGRQGFMVPVAGVAFAGGLLLKDSQLQKAGFVSMGSILISSGLTSMLKNQIHRHRPSATTENHIFDWAISTSDNTSLPSAHTATAFAVATSVATVYGYENRYVPPIAYGIATLVGLSRVNDNAHWATDVMAGAVVGYISAKGTIYLYDMVNQKLKIRKQRLLINPQLGTQSGGLSATLVF</sequence>
<evidence type="ECO:0000313" key="4">
    <source>
        <dbReference type="Proteomes" id="UP000187181"/>
    </source>
</evidence>
<dbReference type="Proteomes" id="UP000187181">
    <property type="component" value="Unassembled WGS sequence"/>
</dbReference>
<dbReference type="Pfam" id="PF01569">
    <property type="entry name" value="PAP2"/>
    <property type="match status" value="1"/>
</dbReference>
<evidence type="ECO:0000259" key="2">
    <source>
        <dbReference type="SMART" id="SM00014"/>
    </source>
</evidence>
<dbReference type="SUPFAM" id="SSF48317">
    <property type="entry name" value="Acid phosphatase/Vanadium-dependent haloperoxidase"/>
    <property type="match status" value="1"/>
</dbReference>
<dbReference type="Gene3D" id="1.20.144.10">
    <property type="entry name" value="Phosphatidic acid phosphatase type 2/haloperoxidase"/>
    <property type="match status" value="1"/>
</dbReference>
<name>A0A1R3WIM1_9BACT</name>
<dbReference type="AlphaFoldDB" id="A0A1R3WIM1"/>
<evidence type="ECO:0000256" key="1">
    <source>
        <dbReference type="SAM" id="SignalP"/>
    </source>
</evidence>
<dbReference type="InterPro" id="IPR036938">
    <property type="entry name" value="PAP2/HPO_sf"/>
</dbReference>
<protein>
    <submittedName>
        <fullName evidence="3">Membrane-associated phospholipid phosphatase</fullName>
    </submittedName>
</protein>
<keyword evidence="1" id="KW-0732">Signal</keyword>
<dbReference type="RefSeq" id="WP_083704056.1">
    <property type="nucleotide sequence ID" value="NZ_FTPP01000001.1"/>
</dbReference>
<reference evidence="4" key="1">
    <citation type="submission" date="2017-01" db="EMBL/GenBank/DDBJ databases">
        <authorList>
            <person name="Varghese N."/>
            <person name="Submissions S."/>
        </authorList>
    </citation>
    <scope>NUCLEOTIDE SEQUENCE [LARGE SCALE GENOMIC DNA]</scope>
    <source>
        <strain evidence="4">LP100</strain>
    </source>
</reference>
<dbReference type="PANTHER" id="PTHR14969">
    <property type="entry name" value="SPHINGOSINE-1-PHOSPHATE PHOSPHOHYDROLASE"/>
    <property type="match status" value="1"/>
</dbReference>
<keyword evidence="4" id="KW-1185">Reference proteome</keyword>
<dbReference type="InterPro" id="IPR000326">
    <property type="entry name" value="PAP2/HPO"/>
</dbReference>
<feature type="chain" id="PRO_5012706721" evidence="1">
    <location>
        <begin position="31"/>
        <end position="295"/>
    </location>
</feature>
<feature type="domain" description="Phosphatidic acid phosphatase type 2/haloperoxidase" evidence="2">
    <location>
        <begin position="146"/>
        <end position="259"/>
    </location>
</feature>
<dbReference type="SMART" id="SM00014">
    <property type="entry name" value="acidPPc"/>
    <property type="match status" value="1"/>
</dbReference>
<dbReference type="CDD" id="cd03394">
    <property type="entry name" value="PAP2_like_5"/>
    <property type="match status" value="1"/>
</dbReference>
<feature type="signal peptide" evidence="1">
    <location>
        <begin position="1"/>
        <end position="30"/>
    </location>
</feature>